<proteinExistence type="predicted"/>
<feature type="domain" description="Uncharacterized protein TP-0789" evidence="1">
    <location>
        <begin position="55"/>
        <end position="236"/>
    </location>
</feature>
<comment type="caution">
    <text evidence="2">The sequence shown here is derived from an EMBL/GenBank/DDBJ whole genome shotgun (WGS) entry which is preliminary data.</text>
</comment>
<gene>
    <name evidence="2" type="ORF">CK503_10985</name>
</gene>
<dbReference type="AlphaFoldDB" id="A0A2A2G9Y6"/>
<evidence type="ECO:0000259" key="1">
    <source>
        <dbReference type="Pfam" id="PF17131"/>
    </source>
</evidence>
<dbReference type="Proteomes" id="UP000218831">
    <property type="component" value="Unassembled WGS sequence"/>
</dbReference>
<dbReference type="Pfam" id="PF17131">
    <property type="entry name" value="LolA_like"/>
    <property type="match status" value="1"/>
</dbReference>
<dbReference type="CDD" id="cd16329">
    <property type="entry name" value="LolA_like"/>
    <property type="match status" value="1"/>
</dbReference>
<evidence type="ECO:0000313" key="3">
    <source>
        <dbReference type="Proteomes" id="UP000218831"/>
    </source>
</evidence>
<accession>A0A2A2G9Y6</accession>
<keyword evidence="2" id="KW-0449">Lipoprotein</keyword>
<keyword evidence="3" id="KW-1185">Reference proteome</keyword>
<dbReference type="EMBL" id="NSKE01000007">
    <property type="protein sequence ID" value="PAU93667.1"/>
    <property type="molecule type" value="Genomic_DNA"/>
</dbReference>
<sequence>MIFCPSILFGQDATEIVTKAHEKMQGEQSLAEMTMQIIRPNWERSISMKAWSMGEDFSMILVTAPARDKGSAYLMRENEIWNWIPNVNRTVKMPPSMMSQSWMGSDFSNNDLVRESSIVTDYTHTLLADTTISEYDCYKIEMHPKPEAPVVWSRVVTYISKDEYLQLRGEFYDEDDTLVRVMNGSDIKEMGGRLLPARMEMNPVEESAKKTIITYQQIDFDIDISEQFFSIQNMKRLD</sequence>
<organism evidence="2 3">
    <name type="scientific">Fodinibius salipaludis</name>
    <dbReference type="NCBI Taxonomy" id="2032627"/>
    <lineage>
        <taxon>Bacteria</taxon>
        <taxon>Pseudomonadati</taxon>
        <taxon>Balneolota</taxon>
        <taxon>Balneolia</taxon>
        <taxon>Balneolales</taxon>
        <taxon>Balneolaceae</taxon>
        <taxon>Fodinibius</taxon>
    </lineage>
</organism>
<name>A0A2A2G9Y6_9BACT</name>
<protein>
    <submittedName>
        <fullName evidence="2">Outer membrane lipoprotein-sorting protein</fullName>
    </submittedName>
</protein>
<evidence type="ECO:0000313" key="2">
    <source>
        <dbReference type="EMBL" id="PAU93667.1"/>
    </source>
</evidence>
<dbReference type="OrthoDB" id="9803781at2"/>
<dbReference type="InterPro" id="IPR033399">
    <property type="entry name" value="TP_0789-like"/>
</dbReference>
<reference evidence="2 3" key="1">
    <citation type="submission" date="2017-08" db="EMBL/GenBank/DDBJ databases">
        <title>Aliifodinibius alkalisoli sp. nov., isolated from saline alkaline soil.</title>
        <authorList>
            <person name="Liu D."/>
            <person name="Zhang G."/>
        </authorList>
    </citation>
    <scope>NUCLEOTIDE SEQUENCE [LARGE SCALE GENOMIC DNA]</scope>
    <source>
        <strain evidence="2 3">WN023</strain>
    </source>
</reference>
<dbReference type="Gene3D" id="2.50.20.10">
    <property type="entry name" value="Lipoprotein localisation LolA/LolB/LppX"/>
    <property type="match status" value="1"/>
</dbReference>